<dbReference type="InterPro" id="IPR000477">
    <property type="entry name" value="RT_dom"/>
</dbReference>
<reference evidence="3" key="1">
    <citation type="journal article" date="2023" name="Nat. Commun.">
        <title>Diploid and tetraploid genomes of Acorus and the evolution of monocots.</title>
        <authorList>
            <person name="Ma L."/>
            <person name="Liu K.W."/>
            <person name="Li Z."/>
            <person name="Hsiao Y.Y."/>
            <person name="Qi Y."/>
            <person name="Fu T."/>
            <person name="Tang G.D."/>
            <person name="Zhang D."/>
            <person name="Sun W.H."/>
            <person name="Liu D.K."/>
            <person name="Li Y."/>
            <person name="Chen G.Z."/>
            <person name="Liu X.D."/>
            <person name="Liao X.Y."/>
            <person name="Jiang Y.T."/>
            <person name="Yu X."/>
            <person name="Hao Y."/>
            <person name="Huang J."/>
            <person name="Zhao X.W."/>
            <person name="Ke S."/>
            <person name="Chen Y.Y."/>
            <person name="Wu W.L."/>
            <person name="Hsu J.L."/>
            <person name="Lin Y.F."/>
            <person name="Huang M.D."/>
            <person name="Li C.Y."/>
            <person name="Huang L."/>
            <person name="Wang Z.W."/>
            <person name="Zhao X."/>
            <person name="Zhong W.Y."/>
            <person name="Peng D.H."/>
            <person name="Ahmad S."/>
            <person name="Lan S."/>
            <person name="Zhang J.S."/>
            <person name="Tsai W.C."/>
            <person name="Van de Peer Y."/>
            <person name="Liu Z.J."/>
        </authorList>
    </citation>
    <scope>NUCLEOTIDE SEQUENCE</scope>
    <source>
        <strain evidence="3">SCP</strain>
    </source>
</reference>
<organism evidence="3 4">
    <name type="scientific">Acorus gramineus</name>
    <name type="common">Dwarf sweet flag</name>
    <dbReference type="NCBI Taxonomy" id="55184"/>
    <lineage>
        <taxon>Eukaryota</taxon>
        <taxon>Viridiplantae</taxon>
        <taxon>Streptophyta</taxon>
        <taxon>Embryophyta</taxon>
        <taxon>Tracheophyta</taxon>
        <taxon>Spermatophyta</taxon>
        <taxon>Magnoliopsida</taxon>
        <taxon>Liliopsida</taxon>
        <taxon>Acoraceae</taxon>
        <taxon>Acorus</taxon>
    </lineage>
</organism>
<accession>A0AAV9AXY3</accession>
<keyword evidence="1" id="KW-0812">Transmembrane</keyword>
<evidence type="ECO:0000256" key="1">
    <source>
        <dbReference type="SAM" id="Phobius"/>
    </source>
</evidence>
<dbReference type="InterPro" id="IPR052343">
    <property type="entry name" value="Retrotransposon-Effector_Assoc"/>
</dbReference>
<dbReference type="PANTHER" id="PTHR46890:SF43">
    <property type="entry name" value="NON-LTR RETROELEMENT REVERSE TRANSCRIPTASE"/>
    <property type="match status" value="1"/>
</dbReference>
<keyword evidence="4" id="KW-1185">Reference proteome</keyword>
<dbReference type="AlphaFoldDB" id="A0AAV9AXY3"/>
<sequence length="154" mass="17208">MVFDCLSTAYTSILVNGAPCGFFPIKRGLRQGDPLSPFLFILVSNDLSRMLAGAQADGWVQGLQCGRSTTTLSHVLYADDMMLLCPGDPRFVEGLMFVVSIFGWLSGLSINHRKCAFLRIHMDETVLHWLAARFFYPVESFPIRYLGLPLSLRS</sequence>
<evidence type="ECO:0000313" key="3">
    <source>
        <dbReference type="EMBL" id="KAK1269248.1"/>
    </source>
</evidence>
<feature type="domain" description="Reverse transcriptase" evidence="2">
    <location>
        <begin position="1"/>
        <end position="150"/>
    </location>
</feature>
<evidence type="ECO:0000313" key="4">
    <source>
        <dbReference type="Proteomes" id="UP001179952"/>
    </source>
</evidence>
<dbReference type="Proteomes" id="UP001179952">
    <property type="component" value="Unassembled WGS sequence"/>
</dbReference>
<gene>
    <name evidence="3" type="ORF">QJS04_geneDACA018474</name>
</gene>
<protein>
    <recommendedName>
        <fullName evidence="2">Reverse transcriptase domain-containing protein</fullName>
    </recommendedName>
</protein>
<feature type="transmembrane region" description="Helical" evidence="1">
    <location>
        <begin position="91"/>
        <end position="110"/>
    </location>
</feature>
<name>A0AAV9AXY3_ACOGR</name>
<dbReference type="PROSITE" id="PS50878">
    <property type="entry name" value="RT_POL"/>
    <property type="match status" value="1"/>
</dbReference>
<keyword evidence="1" id="KW-0472">Membrane</keyword>
<comment type="caution">
    <text evidence="3">The sequence shown here is derived from an EMBL/GenBank/DDBJ whole genome shotgun (WGS) entry which is preliminary data.</text>
</comment>
<dbReference type="PANTHER" id="PTHR46890">
    <property type="entry name" value="NON-LTR RETROLELEMENT REVERSE TRANSCRIPTASE-LIKE PROTEIN-RELATED"/>
    <property type="match status" value="1"/>
</dbReference>
<evidence type="ECO:0000259" key="2">
    <source>
        <dbReference type="PROSITE" id="PS50878"/>
    </source>
</evidence>
<dbReference type="EMBL" id="JAUJYN010000006">
    <property type="protein sequence ID" value="KAK1269248.1"/>
    <property type="molecule type" value="Genomic_DNA"/>
</dbReference>
<proteinExistence type="predicted"/>
<keyword evidence="1" id="KW-1133">Transmembrane helix</keyword>
<dbReference type="Pfam" id="PF00078">
    <property type="entry name" value="RVT_1"/>
    <property type="match status" value="1"/>
</dbReference>
<reference evidence="3" key="2">
    <citation type="submission" date="2023-06" db="EMBL/GenBank/DDBJ databases">
        <authorList>
            <person name="Ma L."/>
            <person name="Liu K.-W."/>
            <person name="Li Z."/>
            <person name="Hsiao Y.-Y."/>
            <person name="Qi Y."/>
            <person name="Fu T."/>
            <person name="Tang G."/>
            <person name="Zhang D."/>
            <person name="Sun W.-H."/>
            <person name="Liu D.-K."/>
            <person name="Li Y."/>
            <person name="Chen G.-Z."/>
            <person name="Liu X.-D."/>
            <person name="Liao X.-Y."/>
            <person name="Jiang Y.-T."/>
            <person name="Yu X."/>
            <person name="Hao Y."/>
            <person name="Huang J."/>
            <person name="Zhao X.-W."/>
            <person name="Ke S."/>
            <person name="Chen Y.-Y."/>
            <person name="Wu W.-L."/>
            <person name="Hsu J.-L."/>
            <person name="Lin Y.-F."/>
            <person name="Huang M.-D."/>
            <person name="Li C.-Y."/>
            <person name="Huang L."/>
            <person name="Wang Z.-W."/>
            <person name="Zhao X."/>
            <person name="Zhong W.-Y."/>
            <person name="Peng D.-H."/>
            <person name="Ahmad S."/>
            <person name="Lan S."/>
            <person name="Zhang J.-S."/>
            <person name="Tsai W.-C."/>
            <person name="Van De Peer Y."/>
            <person name="Liu Z.-J."/>
        </authorList>
    </citation>
    <scope>NUCLEOTIDE SEQUENCE</scope>
    <source>
        <strain evidence="3">SCP</strain>
        <tissue evidence="3">Leaves</tissue>
    </source>
</reference>